<organism evidence="2 3">
    <name type="scientific">Teichococcus aerophilus</name>
    <dbReference type="NCBI Taxonomy" id="1224513"/>
    <lineage>
        <taxon>Bacteria</taxon>
        <taxon>Pseudomonadati</taxon>
        <taxon>Pseudomonadota</taxon>
        <taxon>Alphaproteobacteria</taxon>
        <taxon>Acetobacterales</taxon>
        <taxon>Roseomonadaceae</taxon>
        <taxon>Roseomonas</taxon>
    </lineage>
</organism>
<evidence type="ECO:0000313" key="2">
    <source>
        <dbReference type="EMBL" id="MBC9206850.1"/>
    </source>
</evidence>
<evidence type="ECO:0000313" key="3">
    <source>
        <dbReference type="Proteomes" id="UP000626026"/>
    </source>
</evidence>
<dbReference type="RefSeq" id="WP_187784014.1">
    <property type="nucleotide sequence ID" value="NZ_JACTVA010000010.1"/>
</dbReference>
<proteinExistence type="predicted"/>
<keyword evidence="3" id="KW-1185">Reference proteome</keyword>
<evidence type="ECO:0000256" key="1">
    <source>
        <dbReference type="SAM" id="Coils"/>
    </source>
</evidence>
<reference evidence="2 3" key="1">
    <citation type="journal article" date="2013" name="Int. J. Syst. Evol. Microbiol.">
        <title>Roseomonas aerophila sp. nov., isolated from air.</title>
        <authorList>
            <person name="Kim S.J."/>
            <person name="Weon H.Y."/>
            <person name="Ahn J.H."/>
            <person name="Hong S.B."/>
            <person name="Seok S.J."/>
            <person name="Whang K.S."/>
            <person name="Kwon S.W."/>
        </authorList>
    </citation>
    <scope>NUCLEOTIDE SEQUENCE [LARGE SCALE GENOMIC DNA]</scope>
    <source>
        <strain evidence="2 3">NBRC 108923</strain>
    </source>
</reference>
<sequence>MDGSINGSTAGWTDRRGAARVLVSDTRLVAAEVREARHQLKEAIIQGEILRAQAQRLRAQSQALREARHRGAASSLPIVMA</sequence>
<feature type="coiled-coil region" evidence="1">
    <location>
        <begin position="40"/>
        <end position="67"/>
    </location>
</feature>
<gene>
    <name evidence="2" type="ORF">IBL26_08380</name>
</gene>
<protein>
    <submittedName>
        <fullName evidence="2">Uncharacterized protein</fullName>
    </submittedName>
</protein>
<dbReference type="EMBL" id="JACTVA010000010">
    <property type="protein sequence ID" value="MBC9206850.1"/>
    <property type="molecule type" value="Genomic_DNA"/>
</dbReference>
<dbReference type="Proteomes" id="UP000626026">
    <property type="component" value="Unassembled WGS sequence"/>
</dbReference>
<keyword evidence="1" id="KW-0175">Coiled coil</keyword>
<name>A0ABR7RJV0_9PROT</name>
<comment type="caution">
    <text evidence="2">The sequence shown here is derived from an EMBL/GenBank/DDBJ whole genome shotgun (WGS) entry which is preliminary data.</text>
</comment>
<accession>A0ABR7RJV0</accession>